<evidence type="ECO:0000313" key="3">
    <source>
        <dbReference type="EMBL" id="CAB3700448.1"/>
    </source>
</evidence>
<dbReference type="Proteomes" id="UP000494249">
    <property type="component" value="Unassembled WGS sequence"/>
</dbReference>
<dbReference type="RefSeq" id="WP_035479058.1">
    <property type="nucleotide sequence ID" value="NZ_CADFGL010000015.1"/>
</dbReference>
<name>A0A6J5BC30_9BURK</name>
<feature type="chain" id="PRO_5026725316" description="Lipoprotein" evidence="2">
    <location>
        <begin position="22"/>
        <end position="103"/>
    </location>
</feature>
<feature type="signal peptide" evidence="2">
    <location>
        <begin position="1"/>
        <end position="21"/>
    </location>
</feature>
<accession>A0A6J5BC30</accession>
<evidence type="ECO:0000256" key="1">
    <source>
        <dbReference type="SAM" id="MobiDB-lite"/>
    </source>
</evidence>
<sequence length="103" mass="9813">MQTRLVAIAAWAVVQTATVCAQGTGAAAGTSHPRGDAGASGGAKSHVPPSPPAPAPTTASPNAGTPLLPGAGIVVAPEDAGRPPRPEASPGTPANPSGLKKPD</sequence>
<dbReference type="AlphaFoldDB" id="A0A6J5BC30"/>
<feature type="region of interest" description="Disordered" evidence="1">
    <location>
        <begin position="23"/>
        <end position="103"/>
    </location>
</feature>
<evidence type="ECO:0008006" key="5">
    <source>
        <dbReference type="Google" id="ProtNLM"/>
    </source>
</evidence>
<organism evidence="3 4">
    <name type="scientific">Paraburkholderia phenoliruptrix</name>
    <dbReference type="NCBI Taxonomy" id="252970"/>
    <lineage>
        <taxon>Bacteria</taxon>
        <taxon>Pseudomonadati</taxon>
        <taxon>Pseudomonadota</taxon>
        <taxon>Betaproteobacteria</taxon>
        <taxon>Burkholderiales</taxon>
        <taxon>Burkholderiaceae</taxon>
        <taxon>Paraburkholderia</taxon>
    </lineage>
</organism>
<dbReference type="EMBL" id="CADIKB010000016">
    <property type="protein sequence ID" value="CAB3700448.1"/>
    <property type="molecule type" value="Genomic_DNA"/>
</dbReference>
<keyword evidence="2" id="KW-0732">Signal</keyword>
<evidence type="ECO:0000313" key="4">
    <source>
        <dbReference type="Proteomes" id="UP000494249"/>
    </source>
</evidence>
<protein>
    <recommendedName>
        <fullName evidence="5">Lipoprotein</fullName>
    </recommendedName>
</protein>
<reference evidence="3 4" key="1">
    <citation type="submission" date="2020-04" db="EMBL/GenBank/DDBJ databases">
        <authorList>
            <person name="De Canck E."/>
        </authorList>
    </citation>
    <scope>NUCLEOTIDE SEQUENCE [LARGE SCALE GENOMIC DNA]</scope>
    <source>
        <strain evidence="3 4">LMG 22037</strain>
    </source>
</reference>
<gene>
    <name evidence="3" type="ORF">LMG22037_03475</name>
</gene>
<evidence type="ECO:0000256" key="2">
    <source>
        <dbReference type="SAM" id="SignalP"/>
    </source>
</evidence>
<proteinExistence type="predicted"/>